<evidence type="ECO:0000259" key="9">
    <source>
        <dbReference type="PROSITE" id="PS50928"/>
    </source>
</evidence>
<comment type="similarity">
    <text evidence="7">Belongs to the binding-protein-dependent transport system permease family.</text>
</comment>
<keyword evidence="11" id="KW-1185">Reference proteome</keyword>
<dbReference type="InterPro" id="IPR000515">
    <property type="entry name" value="MetI-like"/>
</dbReference>
<feature type="region of interest" description="Disordered" evidence="8">
    <location>
        <begin position="1"/>
        <end position="20"/>
    </location>
</feature>
<evidence type="ECO:0000256" key="5">
    <source>
        <dbReference type="ARBA" id="ARBA00022989"/>
    </source>
</evidence>
<dbReference type="SUPFAM" id="SSF161098">
    <property type="entry name" value="MetI-like"/>
    <property type="match status" value="1"/>
</dbReference>
<dbReference type="InterPro" id="IPR035906">
    <property type="entry name" value="MetI-like_sf"/>
</dbReference>
<evidence type="ECO:0000256" key="7">
    <source>
        <dbReference type="RuleBase" id="RU363032"/>
    </source>
</evidence>
<comment type="caution">
    <text evidence="10">The sequence shown here is derived from an EMBL/GenBank/DDBJ whole genome shotgun (WGS) entry which is preliminary data.</text>
</comment>
<evidence type="ECO:0000256" key="1">
    <source>
        <dbReference type="ARBA" id="ARBA00004651"/>
    </source>
</evidence>
<evidence type="ECO:0000256" key="2">
    <source>
        <dbReference type="ARBA" id="ARBA00022448"/>
    </source>
</evidence>
<evidence type="ECO:0000256" key="6">
    <source>
        <dbReference type="ARBA" id="ARBA00023136"/>
    </source>
</evidence>
<keyword evidence="2 7" id="KW-0813">Transport</keyword>
<feature type="domain" description="ABC transmembrane type-1" evidence="9">
    <location>
        <begin position="92"/>
        <end position="287"/>
    </location>
</feature>
<keyword evidence="3" id="KW-1003">Cell membrane</keyword>
<dbReference type="EMBL" id="BAAAQX010000025">
    <property type="protein sequence ID" value="GAA2212251.1"/>
    <property type="molecule type" value="Genomic_DNA"/>
</dbReference>
<dbReference type="PANTHER" id="PTHR43744">
    <property type="entry name" value="ABC TRANSPORTER PERMEASE PROTEIN MG189-RELATED-RELATED"/>
    <property type="match status" value="1"/>
</dbReference>
<feature type="transmembrane region" description="Helical" evidence="7">
    <location>
        <begin position="96"/>
        <end position="118"/>
    </location>
</feature>
<dbReference type="PANTHER" id="PTHR43744:SF12">
    <property type="entry name" value="ABC TRANSPORTER PERMEASE PROTEIN MG189-RELATED"/>
    <property type="match status" value="1"/>
</dbReference>
<feature type="compositionally biased region" description="Low complexity" evidence="8">
    <location>
        <begin position="9"/>
        <end position="18"/>
    </location>
</feature>
<dbReference type="PROSITE" id="PS50928">
    <property type="entry name" value="ABC_TM1"/>
    <property type="match status" value="1"/>
</dbReference>
<keyword evidence="6 7" id="KW-0472">Membrane</keyword>
<evidence type="ECO:0000313" key="11">
    <source>
        <dbReference type="Proteomes" id="UP001499843"/>
    </source>
</evidence>
<dbReference type="Proteomes" id="UP001499843">
    <property type="component" value="Unassembled WGS sequence"/>
</dbReference>
<feature type="transmembrane region" description="Helical" evidence="7">
    <location>
        <begin position="208"/>
        <end position="229"/>
    </location>
</feature>
<reference evidence="11" key="1">
    <citation type="journal article" date="2019" name="Int. J. Syst. Evol. Microbiol.">
        <title>The Global Catalogue of Microorganisms (GCM) 10K type strain sequencing project: providing services to taxonomists for standard genome sequencing and annotation.</title>
        <authorList>
            <consortium name="The Broad Institute Genomics Platform"/>
            <consortium name="The Broad Institute Genome Sequencing Center for Infectious Disease"/>
            <person name="Wu L."/>
            <person name="Ma J."/>
        </authorList>
    </citation>
    <scope>NUCLEOTIDE SEQUENCE [LARGE SCALE GENOMIC DNA]</scope>
    <source>
        <strain evidence="11">JCM 16114</strain>
    </source>
</reference>
<keyword evidence="5 7" id="KW-1133">Transmembrane helix</keyword>
<feature type="transmembrane region" description="Helical" evidence="7">
    <location>
        <begin position="130"/>
        <end position="149"/>
    </location>
</feature>
<evidence type="ECO:0000313" key="10">
    <source>
        <dbReference type="EMBL" id="GAA2212251.1"/>
    </source>
</evidence>
<keyword evidence="4 7" id="KW-0812">Transmembrane</keyword>
<sequence length="302" mass="32541">MSAPAVTEPRAATAAPGRAAKRGRRLRPGAVLLHVILVAAALIMLSPLVFGLFAAVSPLEQILSRNGGILPRVWEWGNYLQAWTTASFSRYFVNSLAVTALVVVLDTLASSMTGYVLARRRLRGQRLLEGLYVGTLFVGLTTATLYPQYVIAQALGLDNLLGIALVQLAGIMLVHVFLIKAFVLGLGTEMEDAARVDGCGLFGTYWRIAFPLMRPILATTVILGFQASWNNYQVPLVFSLAAPDLRTLVVGVSALQYDAAEGMTPYNTVLAGANMALVPIVVIFIVLQRHFVRGWTDGSVKG</sequence>
<evidence type="ECO:0000256" key="4">
    <source>
        <dbReference type="ARBA" id="ARBA00022692"/>
    </source>
</evidence>
<feature type="transmembrane region" description="Helical" evidence="7">
    <location>
        <begin position="269"/>
        <end position="287"/>
    </location>
</feature>
<evidence type="ECO:0000256" key="8">
    <source>
        <dbReference type="SAM" id="MobiDB-lite"/>
    </source>
</evidence>
<comment type="subcellular location">
    <subcellularLocation>
        <location evidence="1 7">Cell membrane</location>
        <topology evidence="1 7">Multi-pass membrane protein</topology>
    </subcellularLocation>
</comment>
<proteinExistence type="inferred from homology"/>
<dbReference type="Pfam" id="PF00528">
    <property type="entry name" value="BPD_transp_1"/>
    <property type="match status" value="1"/>
</dbReference>
<organism evidence="10 11">
    <name type="scientific">Nonomuraea monospora</name>
    <dbReference type="NCBI Taxonomy" id="568818"/>
    <lineage>
        <taxon>Bacteria</taxon>
        <taxon>Bacillati</taxon>
        <taxon>Actinomycetota</taxon>
        <taxon>Actinomycetes</taxon>
        <taxon>Streptosporangiales</taxon>
        <taxon>Streptosporangiaceae</taxon>
        <taxon>Nonomuraea</taxon>
    </lineage>
</organism>
<feature type="transmembrane region" description="Helical" evidence="7">
    <location>
        <begin position="161"/>
        <end position="187"/>
    </location>
</feature>
<accession>A0ABP5PKK3</accession>
<gene>
    <name evidence="10" type="ORF">GCM10009850_077130</name>
</gene>
<name>A0ABP5PKK3_9ACTN</name>
<dbReference type="CDD" id="cd06261">
    <property type="entry name" value="TM_PBP2"/>
    <property type="match status" value="1"/>
</dbReference>
<feature type="transmembrane region" description="Helical" evidence="7">
    <location>
        <begin position="31"/>
        <end position="56"/>
    </location>
</feature>
<protein>
    <submittedName>
        <fullName evidence="10">Carbohydrate ABC transporter permease</fullName>
    </submittedName>
</protein>
<evidence type="ECO:0000256" key="3">
    <source>
        <dbReference type="ARBA" id="ARBA00022475"/>
    </source>
</evidence>
<dbReference type="Gene3D" id="1.10.3720.10">
    <property type="entry name" value="MetI-like"/>
    <property type="match status" value="1"/>
</dbReference>
<dbReference type="RefSeq" id="WP_344486388.1">
    <property type="nucleotide sequence ID" value="NZ_BAAAQX010000025.1"/>
</dbReference>